<gene>
    <name evidence="1" type="ORF">MNBD_ALPHA01-530</name>
</gene>
<sequence length="60" mass="6617">MSRLFTIILGTIMILMPLAAFSDEGDDRKAQVLSLYKGYKTSLKSGDTEAALKLAEQMYA</sequence>
<name>A0A3B0SP63_9ZZZZ</name>
<feature type="non-terminal residue" evidence="1">
    <location>
        <position position="60"/>
    </location>
</feature>
<organism evidence="1">
    <name type="scientific">hydrothermal vent metagenome</name>
    <dbReference type="NCBI Taxonomy" id="652676"/>
    <lineage>
        <taxon>unclassified sequences</taxon>
        <taxon>metagenomes</taxon>
        <taxon>ecological metagenomes</taxon>
    </lineage>
</organism>
<protein>
    <submittedName>
        <fullName evidence="1">Uncharacterized protein</fullName>
    </submittedName>
</protein>
<reference evidence="1" key="1">
    <citation type="submission" date="2018-06" db="EMBL/GenBank/DDBJ databases">
        <authorList>
            <person name="Zhirakovskaya E."/>
        </authorList>
    </citation>
    <scope>NUCLEOTIDE SEQUENCE</scope>
</reference>
<dbReference type="EMBL" id="UOEJ01000099">
    <property type="protein sequence ID" value="VAV98233.1"/>
    <property type="molecule type" value="Genomic_DNA"/>
</dbReference>
<dbReference type="AlphaFoldDB" id="A0A3B0SP63"/>
<evidence type="ECO:0000313" key="1">
    <source>
        <dbReference type="EMBL" id="VAV98233.1"/>
    </source>
</evidence>
<accession>A0A3B0SP63</accession>
<proteinExistence type="predicted"/>